<sequence length="157" mass="17585">MKYNPFLIAGASASALLSTLAVLIFVFPKTTADIASHLDGEEAIVLYIALCLILLAAFLYFKTNKPYIERLFTGRRTSEFIGRRNITTYLVAGFICAGAFSEFVKQDKALHDNIVMISGVFLLLSIIAAIYRRFWPSNRQASMKYKLKMLAKSLKSD</sequence>
<evidence type="ECO:0000313" key="2">
    <source>
        <dbReference type="EMBL" id="MCQ8116420.1"/>
    </source>
</evidence>
<keyword evidence="1" id="KW-1133">Transmembrane helix</keyword>
<comment type="caution">
    <text evidence="2">The sequence shown here is derived from an EMBL/GenBank/DDBJ whole genome shotgun (WGS) entry which is preliminary data.</text>
</comment>
<evidence type="ECO:0000256" key="1">
    <source>
        <dbReference type="SAM" id="Phobius"/>
    </source>
</evidence>
<dbReference type="EMBL" id="JANIBL010000006">
    <property type="protein sequence ID" value="MCQ8116420.1"/>
    <property type="molecule type" value="Genomic_DNA"/>
</dbReference>
<evidence type="ECO:0000313" key="3">
    <source>
        <dbReference type="Proteomes" id="UP001524570"/>
    </source>
</evidence>
<proteinExistence type="predicted"/>
<feature type="transmembrane region" description="Helical" evidence="1">
    <location>
        <begin position="44"/>
        <end position="61"/>
    </location>
</feature>
<dbReference type="Proteomes" id="UP001524570">
    <property type="component" value="Unassembled WGS sequence"/>
</dbReference>
<keyword evidence="3" id="KW-1185">Reference proteome</keyword>
<keyword evidence="1" id="KW-0472">Membrane</keyword>
<name>A0ABT1TNR3_9GAMM</name>
<accession>A0ABT1TNR3</accession>
<keyword evidence="1" id="KW-0812">Transmembrane</keyword>
<protein>
    <submittedName>
        <fullName evidence="2">Uncharacterized protein</fullName>
    </submittedName>
</protein>
<organism evidence="2 3">
    <name type="scientific">Methylomonas rosea</name>
    <dbReference type="NCBI Taxonomy" id="2952227"/>
    <lineage>
        <taxon>Bacteria</taxon>
        <taxon>Pseudomonadati</taxon>
        <taxon>Pseudomonadota</taxon>
        <taxon>Gammaproteobacteria</taxon>
        <taxon>Methylococcales</taxon>
        <taxon>Methylococcaceae</taxon>
        <taxon>Methylomonas</taxon>
    </lineage>
</organism>
<feature type="transmembrane region" description="Helical" evidence="1">
    <location>
        <begin position="113"/>
        <end position="134"/>
    </location>
</feature>
<reference evidence="2 3" key="1">
    <citation type="submission" date="2022-07" db="EMBL/GenBank/DDBJ databases">
        <title>Methylomonas rivi sp. nov., Methylomonas rosea sp. nov., Methylomonas aureus sp. nov. and Methylomonas subterranea sp. nov., four novel methanotrophs isolated from a freshwater creek and the deep terrestrial subsurface.</title>
        <authorList>
            <person name="Abin C."/>
            <person name="Sankaranarayanan K."/>
            <person name="Garner C."/>
            <person name="Sindelar R."/>
            <person name="Kotary K."/>
            <person name="Garner R."/>
            <person name="Barclay S."/>
            <person name="Lawson P."/>
            <person name="Krumholz L."/>
        </authorList>
    </citation>
    <scope>NUCLEOTIDE SEQUENCE [LARGE SCALE GENOMIC DNA]</scope>
    <source>
        <strain evidence="2 3">WSC-7</strain>
    </source>
</reference>
<feature type="transmembrane region" description="Helical" evidence="1">
    <location>
        <begin position="82"/>
        <end position="101"/>
    </location>
</feature>
<gene>
    <name evidence="2" type="ORF">NP589_03220</name>
</gene>
<dbReference type="RefSeq" id="WP_256605667.1">
    <property type="nucleotide sequence ID" value="NZ_JANIBL010000006.1"/>
</dbReference>